<dbReference type="Gene3D" id="3.40.50.1000">
    <property type="entry name" value="HAD superfamily/HAD-like"/>
    <property type="match status" value="1"/>
</dbReference>
<dbReference type="NCBIfam" id="TIGR01494">
    <property type="entry name" value="ATPase_P-type"/>
    <property type="match status" value="1"/>
</dbReference>
<evidence type="ECO:0000313" key="9">
    <source>
        <dbReference type="RefSeq" id="XP_020009894.1"/>
    </source>
</evidence>
<accession>A0A8B7TQ82</accession>
<evidence type="ECO:0000256" key="7">
    <source>
        <dbReference type="SAM" id="Phobius"/>
    </source>
</evidence>
<keyword evidence="3" id="KW-0479">Metal-binding</keyword>
<feature type="transmembrane region" description="Helical" evidence="7">
    <location>
        <begin position="165"/>
        <end position="183"/>
    </location>
</feature>
<sequence>VSPLQKSEIVDVVKKRVKAITLAIGDGANDVGMIQTAHVGVGISGNEGMQATNNSDYAIAQFSYLEKLLLVHGAWSYNRVTKCILYCFYKNVVLYIIELWFAFVNGFSGQILFERWCIGLYNVIFTALPPFTLGIFERSCTQESMLRFPQLYKITQNAEGFNTKVFWGHCIHALVHSLILFWFPMKALEHDTPLASGHATDYLFVGNIVYTYVVVTVCLKAGLETTAWTKFSHLAVWGSMLIWLVFFGVYSTIWPTIPIAPDMKGQLIPPSVQALHENGSQAGWSCAAEAGLHDISCVFVVSSPLGAHSFEYFYFQWAEGCWLQTHTPIEGLTFKFQRSQARHTAPEALTFLQEARKLASLCGFKVYLNGDTYI</sequence>
<dbReference type="InterPro" id="IPR023298">
    <property type="entry name" value="ATPase_P-typ_TM_dom_sf"/>
</dbReference>
<keyword evidence="2 7" id="KW-0812">Transmembrane</keyword>
<dbReference type="PANTHER" id="PTHR24092:SF98">
    <property type="entry name" value="PHOSPHOLIPID-TRANSPORTING ATPASE IB"/>
    <property type="match status" value="1"/>
</dbReference>
<dbReference type="KEGG" id="ccan:109678925"/>
<evidence type="ECO:0000256" key="3">
    <source>
        <dbReference type="ARBA" id="ARBA00022723"/>
    </source>
</evidence>
<feature type="transmembrane region" description="Helical" evidence="7">
    <location>
        <begin position="92"/>
        <end position="112"/>
    </location>
</feature>
<reference evidence="9" key="1">
    <citation type="submission" date="2025-08" db="UniProtKB">
        <authorList>
            <consortium name="RefSeq"/>
        </authorList>
    </citation>
    <scope>IDENTIFICATION</scope>
    <source>
        <tissue evidence="9">Leukocyte</tissue>
    </source>
</reference>
<dbReference type="GO" id="GO:0046872">
    <property type="term" value="F:metal ion binding"/>
    <property type="evidence" value="ECO:0007669"/>
    <property type="project" value="UniProtKB-KW"/>
</dbReference>
<dbReference type="GO" id="GO:0048666">
    <property type="term" value="P:neuron development"/>
    <property type="evidence" value="ECO:0007669"/>
    <property type="project" value="TreeGrafter"/>
</dbReference>
<keyword evidence="5 7" id="KW-1133">Transmembrane helix</keyword>
<dbReference type="PANTHER" id="PTHR24092">
    <property type="entry name" value="PROBABLE PHOSPHOLIPID-TRANSPORTING ATPASE"/>
    <property type="match status" value="1"/>
</dbReference>
<evidence type="ECO:0000256" key="5">
    <source>
        <dbReference type="ARBA" id="ARBA00022989"/>
    </source>
</evidence>
<dbReference type="FunFam" id="3.40.50.1000:FF:000410">
    <property type="match status" value="1"/>
</dbReference>
<evidence type="ECO:0000256" key="2">
    <source>
        <dbReference type="ARBA" id="ARBA00022692"/>
    </source>
</evidence>
<dbReference type="OrthoDB" id="9610015at2759"/>
<evidence type="ECO:0000256" key="4">
    <source>
        <dbReference type="ARBA" id="ARBA00022842"/>
    </source>
</evidence>
<dbReference type="InterPro" id="IPR001757">
    <property type="entry name" value="P_typ_ATPase"/>
</dbReference>
<dbReference type="InterPro" id="IPR023214">
    <property type="entry name" value="HAD_sf"/>
</dbReference>
<dbReference type="GO" id="GO:0005886">
    <property type="term" value="C:plasma membrane"/>
    <property type="evidence" value="ECO:0007669"/>
    <property type="project" value="TreeGrafter"/>
</dbReference>
<protein>
    <submittedName>
        <fullName evidence="9">Phospholipid-transporting ATPase IB-like</fullName>
    </submittedName>
</protein>
<evidence type="ECO:0000256" key="6">
    <source>
        <dbReference type="ARBA" id="ARBA00023136"/>
    </source>
</evidence>
<dbReference type="Pfam" id="PF16212">
    <property type="entry name" value="PhoLip_ATPase_C"/>
    <property type="match status" value="1"/>
</dbReference>
<dbReference type="GO" id="GO:0140326">
    <property type="term" value="F:ATPase-coupled intramembrane lipid transporter activity"/>
    <property type="evidence" value="ECO:0007669"/>
    <property type="project" value="TreeGrafter"/>
</dbReference>
<feature type="transmembrane region" description="Helical" evidence="7">
    <location>
        <begin position="234"/>
        <end position="254"/>
    </location>
</feature>
<dbReference type="GO" id="GO:0005524">
    <property type="term" value="F:ATP binding"/>
    <property type="evidence" value="ECO:0007669"/>
    <property type="project" value="InterPro"/>
</dbReference>
<keyword evidence="4" id="KW-0460">Magnesium</keyword>
<evidence type="ECO:0000259" key="8">
    <source>
        <dbReference type="Pfam" id="PF16212"/>
    </source>
</evidence>
<dbReference type="GO" id="GO:0045332">
    <property type="term" value="P:phospholipid translocation"/>
    <property type="evidence" value="ECO:0007669"/>
    <property type="project" value="TreeGrafter"/>
</dbReference>
<keyword evidence="6 7" id="KW-0472">Membrane</keyword>
<comment type="subcellular location">
    <subcellularLocation>
        <location evidence="1">Membrane</location>
        <topology evidence="1">Multi-pass membrane protein</topology>
    </subcellularLocation>
</comment>
<dbReference type="SUPFAM" id="SSF56784">
    <property type="entry name" value="HAD-like"/>
    <property type="match status" value="1"/>
</dbReference>
<proteinExistence type="predicted"/>
<dbReference type="InterPro" id="IPR032630">
    <property type="entry name" value="P_typ_ATPase_c"/>
</dbReference>
<feature type="transmembrane region" description="Helical" evidence="7">
    <location>
        <begin position="118"/>
        <end position="136"/>
    </location>
</feature>
<name>A0A8B7TQ82_CASCN</name>
<dbReference type="AlphaFoldDB" id="A0A8B7TQ82"/>
<dbReference type="InterPro" id="IPR036412">
    <property type="entry name" value="HAD-like_sf"/>
</dbReference>
<dbReference type="GO" id="GO:0005802">
    <property type="term" value="C:trans-Golgi network"/>
    <property type="evidence" value="ECO:0007669"/>
    <property type="project" value="TreeGrafter"/>
</dbReference>
<dbReference type="GO" id="GO:0016887">
    <property type="term" value="F:ATP hydrolysis activity"/>
    <property type="evidence" value="ECO:0007669"/>
    <property type="project" value="InterPro"/>
</dbReference>
<dbReference type="RefSeq" id="XP_020009894.1">
    <property type="nucleotide sequence ID" value="XM_020154305.1"/>
</dbReference>
<gene>
    <name evidence="9" type="primary">LOC109678925</name>
</gene>
<organism evidence="9">
    <name type="scientific">Castor canadensis</name>
    <name type="common">American beaver</name>
    <dbReference type="NCBI Taxonomy" id="51338"/>
    <lineage>
        <taxon>Eukaryota</taxon>
        <taxon>Metazoa</taxon>
        <taxon>Chordata</taxon>
        <taxon>Craniata</taxon>
        <taxon>Vertebrata</taxon>
        <taxon>Euteleostomi</taxon>
        <taxon>Mammalia</taxon>
        <taxon>Eutheria</taxon>
        <taxon>Euarchontoglires</taxon>
        <taxon>Glires</taxon>
        <taxon>Rodentia</taxon>
        <taxon>Castorimorpha</taxon>
        <taxon>Castoridae</taxon>
        <taxon>Castor</taxon>
    </lineage>
</organism>
<feature type="domain" description="P-type ATPase C-terminal" evidence="8">
    <location>
        <begin position="53"/>
        <end position="259"/>
    </location>
</feature>
<evidence type="ECO:0000256" key="1">
    <source>
        <dbReference type="ARBA" id="ARBA00004141"/>
    </source>
</evidence>
<feature type="non-terminal residue" evidence="9">
    <location>
        <position position="1"/>
    </location>
</feature>
<dbReference type="SUPFAM" id="SSF81665">
    <property type="entry name" value="Calcium ATPase, transmembrane domain M"/>
    <property type="match status" value="1"/>
</dbReference>
<feature type="transmembrane region" description="Helical" evidence="7">
    <location>
        <begin position="203"/>
        <end position="222"/>
    </location>
</feature>